<keyword evidence="1" id="KW-1133">Transmembrane helix</keyword>
<gene>
    <name evidence="2" type="ORF">PPSIR1_09061</name>
</gene>
<feature type="transmembrane region" description="Helical" evidence="1">
    <location>
        <begin position="155"/>
        <end position="175"/>
    </location>
</feature>
<evidence type="ECO:0000313" key="3">
    <source>
        <dbReference type="Proteomes" id="UP000005801"/>
    </source>
</evidence>
<dbReference type="EMBL" id="ABCS01000032">
    <property type="protein sequence ID" value="EDM78317.1"/>
    <property type="molecule type" value="Genomic_DNA"/>
</dbReference>
<evidence type="ECO:0000313" key="2">
    <source>
        <dbReference type="EMBL" id="EDM78317.1"/>
    </source>
</evidence>
<dbReference type="Proteomes" id="UP000005801">
    <property type="component" value="Unassembled WGS sequence"/>
</dbReference>
<name>A6G741_9BACT</name>
<protein>
    <submittedName>
        <fullName evidence="2">Uncharacterized protein</fullName>
    </submittedName>
</protein>
<keyword evidence="1" id="KW-0472">Membrane</keyword>
<organism evidence="2 3">
    <name type="scientific">Plesiocystis pacifica SIR-1</name>
    <dbReference type="NCBI Taxonomy" id="391625"/>
    <lineage>
        <taxon>Bacteria</taxon>
        <taxon>Pseudomonadati</taxon>
        <taxon>Myxococcota</taxon>
        <taxon>Polyangia</taxon>
        <taxon>Nannocystales</taxon>
        <taxon>Nannocystaceae</taxon>
        <taxon>Plesiocystis</taxon>
    </lineage>
</organism>
<evidence type="ECO:0000256" key="1">
    <source>
        <dbReference type="SAM" id="Phobius"/>
    </source>
</evidence>
<accession>A6G741</accession>
<feature type="transmembrane region" description="Helical" evidence="1">
    <location>
        <begin position="45"/>
        <end position="65"/>
    </location>
</feature>
<sequence>MVGSIEGEALHAHRARLVSQALYGFWTALPVFVATLAMWRPELWLLATISGVVVFAGGFGSVRGARELRLPLAERFELEDEVLTRYVGGEAVARIPRGSIKTAFADRRNLMIGGGRKQIIIPRASEGFDELEAQVRLWVPIQTRREMFEGLGRRNLARVVVFGVLMCAALGYMVWLTGLWVPATGGVLGGVVVAEGSRRVLLGGSLARVEGLAGD</sequence>
<dbReference type="AlphaFoldDB" id="A6G741"/>
<keyword evidence="1" id="KW-0812">Transmembrane</keyword>
<comment type="caution">
    <text evidence="2">The sequence shown here is derived from an EMBL/GenBank/DDBJ whole genome shotgun (WGS) entry which is preliminary data.</text>
</comment>
<keyword evidence="3" id="KW-1185">Reference proteome</keyword>
<feature type="transmembrane region" description="Helical" evidence="1">
    <location>
        <begin position="21"/>
        <end position="39"/>
    </location>
</feature>
<proteinExistence type="predicted"/>
<reference evidence="2 3" key="1">
    <citation type="submission" date="2007-06" db="EMBL/GenBank/DDBJ databases">
        <authorList>
            <person name="Shimkets L."/>
            <person name="Ferriera S."/>
            <person name="Johnson J."/>
            <person name="Kravitz S."/>
            <person name="Beeson K."/>
            <person name="Sutton G."/>
            <person name="Rogers Y.-H."/>
            <person name="Friedman R."/>
            <person name="Frazier M."/>
            <person name="Venter J.C."/>
        </authorList>
    </citation>
    <scope>NUCLEOTIDE SEQUENCE [LARGE SCALE GENOMIC DNA]</scope>
    <source>
        <strain evidence="2 3">SIR-1</strain>
    </source>
</reference>
<dbReference type="RefSeq" id="WP_006972536.1">
    <property type="nucleotide sequence ID" value="NZ_ABCS01000032.1"/>
</dbReference>